<dbReference type="GO" id="GO:0030313">
    <property type="term" value="C:cell envelope"/>
    <property type="evidence" value="ECO:0007669"/>
    <property type="project" value="UniProtKB-SubCell"/>
</dbReference>
<dbReference type="InterPro" id="IPR017937">
    <property type="entry name" value="Thioredoxin_CS"/>
</dbReference>
<keyword evidence="2" id="KW-0201">Cytochrome c-type biogenesis</keyword>
<dbReference type="CDD" id="cd02966">
    <property type="entry name" value="TlpA_like_family"/>
    <property type="match status" value="1"/>
</dbReference>
<evidence type="ECO:0000313" key="7">
    <source>
        <dbReference type="EMBL" id="CCH01551.1"/>
    </source>
</evidence>
<sequence length="345" mass="38334">MSTTVRFALALLLLSTQAISQVTEKGFVLIGQLEGADSLKKAVLTRLDSRQVDTVAINQGRFTFSGNVPRPTVALIGTDKVRAGLGVWLTNDTIRATFNVVSYSERFRLLQPLSVSGPSESVDYLANMNALNYYNKLDLTKEKRNQLKADFIYEYVSKHPNSAYAAFFLRMNADYIAPDVTKELLASLSPALQQSEEGESIRKSIARNEATTLGKTVGNLTLPDHTGQLQTVNTTSKPFTLLYFWASWCGPCRKHNPDLVRLYRQVDPGRLQLISVSLDTDKSAWLKAIRQDGLQWTQLSDLKGWESPVAKQFALFGIPQTILLDQSGRIIAVDASEASRLLTTR</sequence>
<evidence type="ECO:0000259" key="6">
    <source>
        <dbReference type="PROSITE" id="PS51352"/>
    </source>
</evidence>
<accession>I0KBP8</accession>
<evidence type="ECO:0000256" key="3">
    <source>
        <dbReference type="ARBA" id="ARBA00023157"/>
    </source>
</evidence>
<dbReference type="SUPFAM" id="SSF52833">
    <property type="entry name" value="Thioredoxin-like"/>
    <property type="match status" value="1"/>
</dbReference>
<dbReference type="InterPro" id="IPR000866">
    <property type="entry name" value="AhpC/TSA"/>
</dbReference>
<organism evidence="7 8">
    <name type="scientific">Fibrella aestuarina BUZ 2</name>
    <dbReference type="NCBI Taxonomy" id="1166018"/>
    <lineage>
        <taxon>Bacteria</taxon>
        <taxon>Pseudomonadati</taxon>
        <taxon>Bacteroidota</taxon>
        <taxon>Cytophagia</taxon>
        <taxon>Cytophagales</taxon>
        <taxon>Spirosomataceae</taxon>
        <taxon>Fibrella</taxon>
    </lineage>
</organism>
<dbReference type="Gene3D" id="3.40.30.10">
    <property type="entry name" value="Glutaredoxin"/>
    <property type="match status" value="1"/>
</dbReference>
<dbReference type="KEGG" id="fae:FAES_3544"/>
<dbReference type="RefSeq" id="WP_015332650.1">
    <property type="nucleotide sequence ID" value="NC_020054.1"/>
</dbReference>
<dbReference type="InterPro" id="IPR025380">
    <property type="entry name" value="DUF4369"/>
</dbReference>
<dbReference type="GO" id="GO:0017004">
    <property type="term" value="P:cytochrome complex assembly"/>
    <property type="evidence" value="ECO:0007669"/>
    <property type="project" value="UniProtKB-KW"/>
</dbReference>
<dbReference type="AlphaFoldDB" id="I0KBP8"/>
<dbReference type="InterPro" id="IPR050553">
    <property type="entry name" value="Thioredoxin_ResA/DsbE_sf"/>
</dbReference>
<dbReference type="OrthoDB" id="1069091at2"/>
<keyword evidence="4" id="KW-0676">Redox-active center</keyword>
<dbReference type="PROSITE" id="PS00194">
    <property type="entry name" value="THIOREDOXIN_1"/>
    <property type="match status" value="1"/>
</dbReference>
<protein>
    <submittedName>
        <fullName evidence="7">Alkyl hydroperoxide reductase/thiol specific antioxidant/Mal allergen</fullName>
    </submittedName>
</protein>
<dbReference type="STRING" id="1166018.FAES_3544"/>
<evidence type="ECO:0000256" key="2">
    <source>
        <dbReference type="ARBA" id="ARBA00022748"/>
    </source>
</evidence>
<dbReference type="Pfam" id="PF14289">
    <property type="entry name" value="DUF4369"/>
    <property type="match status" value="1"/>
</dbReference>
<evidence type="ECO:0000256" key="5">
    <source>
        <dbReference type="SAM" id="SignalP"/>
    </source>
</evidence>
<dbReference type="EMBL" id="HE796683">
    <property type="protein sequence ID" value="CCH01551.1"/>
    <property type="molecule type" value="Genomic_DNA"/>
</dbReference>
<keyword evidence="8" id="KW-1185">Reference proteome</keyword>
<evidence type="ECO:0000256" key="1">
    <source>
        <dbReference type="ARBA" id="ARBA00004196"/>
    </source>
</evidence>
<dbReference type="eggNOG" id="COG0526">
    <property type="taxonomic scope" value="Bacteria"/>
</dbReference>
<comment type="subcellular location">
    <subcellularLocation>
        <location evidence="1">Cell envelope</location>
    </subcellularLocation>
</comment>
<keyword evidence="3" id="KW-1015">Disulfide bond</keyword>
<feature type="chain" id="PRO_5003630548" evidence="5">
    <location>
        <begin position="21"/>
        <end position="345"/>
    </location>
</feature>
<feature type="domain" description="Thioredoxin" evidence="6">
    <location>
        <begin position="211"/>
        <end position="345"/>
    </location>
</feature>
<dbReference type="InterPro" id="IPR036249">
    <property type="entry name" value="Thioredoxin-like_sf"/>
</dbReference>
<proteinExistence type="predicted"/>
<gene>
    <name evidence="7" type="primary">ccmG3</name>
    <name evidence="7" type="ORF">FAES_3544</name>
</gene>
<dbReference type="PANTHER" id="PTHR42852:SF6">
    <property type="entry name" value="THIOL:DISULFIDE INTERCHANGE PROTEIN DSBE"/>
    <property type="match status" value="1"/>
</dbReference>
<keyword evidence="5" id="KW-0732">Signal</keyword>
<evidence type="ECO:0000313" key="8">
    <source>
        <dbReference type="Proteomes" id="UP000011058"/>
    </source>
</evidence>
<evidence type="ECO:0000256" key="4">
    <source>
        <dbReference type="ARBA" id="ARBA00023284"/>
    </source>
</evidence>
<feature type="signal peptide" evidence="5">
    <location>
        <begin position="1"/>
        <end position="20"/>
    </location>
</feature>
<dbReference type="InterPro" id="IPR013766">
    <property type="entry name" value="Thioredoxin_domain"/>
</dbReference>
<dbReference type="PANTHER" id="PTHR42852">
    <property type="entry name" value="THIOL:DISULFIDE INTERCHANGE PROTEIN DSBE"/>
    <property type="match status" value="1"/>
</dbReference>
<dbReference type="Proteomes" id="UP000011058">
    <property type="component" value="Chromosome"/>
</dbReference>
<dbReference type="HOGENOM" id="CLU_042529_1_0_10"/>
<name>I0KBP8_9BACT</name>
<dbReference type="Pfam" id="PF00578">
    <property type="entry name" value="AhpC-TSA"/>
    <property type="match status" value="1"/>
</dbReference>
<reference evidence="7 8" key="1">
    <citation type="journal article" date="2012" name="J. Bacteriol.">
        <title>Genome Sequence of Fibrella aestuarina BUZ 2T, a Filamentous Marine Bacterium.</title>
        <authorList>
            <person name="Filippini M."/>
            <person name="Qi W."/>
            <person name="Blom J."/>
            <person name="Goesmann A."/>
            <person name="Smits T.H."/>
            <person name="Bagheri H.C."/>
        </authorList>
    </citation>
    <scope>NUCLEOTIDE SEQUENCE [LARGE SCALE GENOMIC DNA]</scope>
    <source>
        <strain evidence="8">BUZ 2T</strain>
    </source>
</reference>
<dbReference type="PROSITE" id="PS51352">
    <property type="entry name" value="THIOREDOXIN_2"/>
    <property type="match status" value="1"/>
</dbReference>